<reference evidence="5" key="1">
    <citation type="submission" date="2020-10" db="EMBL/GenBank/DDBJ databases">
        <authorList>
            <person name="Gilroy R."/>
        </authorList>
    </citation>
    <scope>NUCLEOTIDE SEQUENCE</scope>
    <source>
        <strain evidence="5">4920</strain>
    </source>
</reference>
<comment type="caution">
    <text evidence="5">The sequence shown here is derived from an EMBL/GenBank/DDBJ whole genome shotgun (WGS) entry which is preliminary data.</text>
</comment>
<dbReference type="PROSITE" id="PS01124">
    <property type="entry name" value="HTH_ARAC_FAMILY_2"/>
    <property type="match status" value="1"/>
</dbReference>
<protein>
    <submittedName>
        <fullName evidence="5">Helix-turn-helix transcriptional regulator</fullName>
    </submittedName>
</protein>
<dbReference type="EMBL" id="DVOF01000166">
    <property type="protein sequence ID" value="HIV03052.1"/>
    <property type="molecule type" value="Genomic_DNA"/>
</dbReference>
<evidence type="ECO:0000313" key="6">
    <source>
        <dbReference type="Proteomes" id="UP000886743"/>
    </source>
</evidence>
<dbReference type="PANTHER" id="PTHR43280">
    <property type="entry name" value="ARAC-FAMILY TRANSCRIPTIONAL REGULATOR"/>
    <property type="match status" value="1"/>
</dbReference>
<name>A0A9D1NI89_9FIRM</name>
<evidence type="ECO:0000256" key="1">
    <source>
        <dbReference type="ARBA" id="ARBA00023015"/>
    </source>
</evidence>
<dbReference type="Gene3D" id="1.10.10.60">
    <property type="entry name" value="Homeodomain-like"/>
    <property type="match status" value="1"/>
</dbReference>
<dbReference type="Proteomes" id="UP000886743">
    <property type="component" value="Unassembled WGS sequence"/>
</dbReference>
<keyword evidence="2" id="KW-0238">DNA-binding</keyword>
<evidence type="ECO:0000256" key="2">
    <source>
        <dbReference type="ARBA" id="ARBA00023125"/>
    </source>
</evidence>
<dbReference type="Pfam" id="PF12833">
    <property type="entry name" value="HTH_18"/>
    <property type="match status" value="1"/>
</dbReference>
<evidence type="ECO:0000259" key="4">
    <source>
        <dbReference type="PROSITE" id="PS01124"/>
    </source>
</evidence>
<keyword evidence="3" id="KW-0804">Transcription</keyword>
<dbReference type="PANTHER" id="PTHR43280:SF28">
    <property type="entry name" value="HTH-TYPE TRANSCRIPTIONAL ACTIVATOR RHAS"/>
    <property type="match status" value="1"/>
</dbReference>
<gene>
    <name evidence="5" type="ORF">IAC74_05705</name>
</gene>
<dbReference type="GO" id="GO:0043565">
    <property type="term" value="F:sequence-specific DNA binding"/>
    <property type="evidence" value="ECO:0007669"/>
    <property type="project" value="InterPro"/>
</dbReference>
<dbReference type="SMART" id="SM00342">
    <property type="entry name" value="HTH_ARAC"/>
    <property type="match status" value="1"/>
</dbReference>
<feature type="domain" description="HTH araC/xylS-type" evidence="4">
    <location>
        <begin position="150"/>
        <end position="249"/>
    </location>
</feature>
<dbReference type="GO" id="GO:0003700">
    <property type="term" value="F:DNA-binding transcription factor activity"/>
    <property type="evidence" value="ECO:0007669"/>
    <property type="project" value="InterPro"/>
</dbReference>
<dbReference type="InterPro" id="IPR009057">
    <property type="entry name" value="Homeodomain-like_sf"/>
</dbReference>
<evidence type="ECO:0000256" key="3">
    <source>
        <dbReference type="ARBA" id="ARBA00023163"/>
    </source>
</evidence>
<proteinExistence type="predicted"/>
<dbReference type="AlphaFoldDB" id="A0A9D1NI89"/>
<accession>A0A9D1NI89</accession>
<reference evidence="5" key="2">
    <citation type="journal article" date="2021" name="PeerJ">
        <title>Extensive microbial diversity within the chicken gut microbiome revealed by metagenomics and culture.</title>
        <authorList>
            <person name="Gilroy R."/>
            <person name="Ravi A."/>
            <person name="Getino M."/>
            <person name="Pursley I."/>
            <person name="Horton D.L."/>
            <person name="Alikhan N.F."/>
            <person name="Baker D."/>
            <person name="Gharbi K."/>
            <person name="Hall N."/>
            <person name="Watson M."/>
            <person name="Adriaenssens E.M."/>
            <person name="Foster-Nyarko E."/>
            <person name="Jarju S."/>
            <person name="Secka A."/>
            <person name="Antonio M."/>
            <person name="Oren A."/>
            <person name="Chaudhuri R.R."/>
            <person name="La Ragione R."/>
            <person name="Hildebrand F."/>
            <person name="Pallen M.J."/>
        </authorList>
    </citation>
    <scope>NUCLEOTIDE SEQUENCE</scope>
    <source>
        <strain evidence="5">4920</strain>
    </source>
</reference>
<dbReference type="InterPro" id="IPR018060">
    <property type="entry name" value="HTH_AraC"/>
</dbReference>
<organism evidence="5 6">
    <name type="scientific">Candidatus Aphodoplasma excrementigallinarum</name>
    <dbReference type="NCBI Taxonomy" id="2840673"/>
    <lineage>
        <taxon>Bacteria</taxon>
        <taxon>Bacillati</taxon>
        <taxon>Bacillota</taxon>
        <taxon>Clostridia</taxon>
        <taxon>Eubacteriales</taxon>
        <taxon>Candidatus Aphodoplasma</taxon>
    </lineage>
</organism>
<dbReference type="SUPFAM" id="SSF46689">
    <property type="entry name" value="Homeodomain-like"/>
    <property type="match status" value="2"/>
</dbReference>
<keyword evidence="1" id="KW-0805">Transcription regulation</keyword>
<sequence length="252" mass="28676">MPLANMAVRLRDVLLFSRRAGVYHTNPRSFASLSYRLEARSKYICGGKKLHTRTNYMSYVPPELSYDQVGSDSSAIVFHFDVFGSFPDEIEVFEFADYEAYKTLFQKALAIWDGREPGYQYRATAVLYEILAAMQQGCAAPGAPGGDFVTQAKDYIDAHFSDPSLTVQQLAARAYVSSSYLRRRFREAYQAGPKEYLDAVRLQYARSLLQTGYYTQAEVAARCGYRDVKYFRTLFSRKCGQTISAYCRAHLK</sequence>
<evidence type="ECO:0000313" key="5">
    <source>
        <dbReference type="EMBL" id="HIV03052.1"/>
    </source>
</evidence>